<dbReference type="InterPro" id="IPR032466">
    <property type="entry name" value="Metal_Hydrolase"/>
</dbReference>
<dbReference type="SUPFAM" id="SSF51338">
    <property type="entry name" value="Composite domain of metallo-dependent hydrolases"/>
    <property type="match status" value="1"/>
</dbReference>
<dbReference type="Gene3D" id="2.30.40.10">
    <property type="entry name" value="Urease, subunit C, domain 1"/>
    <property type="match status" value="1"/>
</dbReference>
<dbReference type="Pfam" id="PF01979">
    <property type="entry name" value="Amidohydro_1"/>
    <property type="match status" value="1"/>
</dbReference>
<dbReference type="SUPFAM" id="SSF51556">
    <property type="entry name" value="Metallo-dependent hydrolases"/>
    <property type="match status" value="1"/>
</dbReference>
<sequence length="440" mass="48607">MIEHQEIWAVVPSAIWDGNSLLSDKAVLIEGERISAVVDTSSLKNISKVELSNMTLLPGLVDSHVHLSDWMLPSFLAAGVTTVRDTGNNLEWVLNARERTRIDPRSGPTIQCCGPTLDGSLVNWPKISLANSSRDEIVKNVQYLVAAGVDAIKLYVNLDKNLMASAVETAHGLSKYVLAHLGGVNALDASSIAVDEIEHLTGCIHHEHGGESPFSDSDYLDECVEQFLQNKTTMCPTLMVWDRLSRINESTFFYDKRLEWVHPQIRSAWSRFPHRNLEPELKMKRQESLITMKRALREISKRGCRIVIGTDTPWPYVIPGFAVHDELALIVESGVLPEDAIRMATNDAADVLGLTGEIGVIKPGAIANLMAVVGNPLEDISRISNVKFVTHRGHNIRLEHLTAIRNSEFKLGLKDAISELIVGVADTKQLPKSPPVVFNN</sequence>
<organism evidence="2">
    <name type="scientific">freshwater metagenome</name>
    <dbReference type="NCBI Taxonomy" id="449393"/>
    <lineage>
        <taxon>unclassified sequences</taxon>
        <taxon>metagenomes</taxon>
        <taxon>ecological metagenomes</taxon>
    </lineage>
</organism>
<dbReference type="AlphaFoldDB" id="A0A6J6UNR2"/>
<accession>A0A6J6UNR2</accession>
<gene>
    <name evidence="2" type="ORF">UFOPK2855_00654</name>
</gene>
<reference evidence="2" key="1">
    <citation type="submission" date="2020-05" db="EMBL/GenBank/DDBJ databases">
        <authorList>
            <person name="Chiriac C."/>
            <person name="Salcher M."/>
            <person name="Ghai R."/>
            <person name="Kavagutti S V."/>
        </authorList>
    </citation>
    <scope>NUCLEOTIDE SEQUENCE</scope>
</reference>
<evidence type="ECO:0000313" key="2">
    <source>
        <dbReference type="EMBL" id="CAB4760805.1"/>
    </source>
</evidence>
<dbReference type="GO" id="GO:0016810">
    <property type="term" value="F:hydrolase activity, acting on carbon-nitrogen (but not peptide) bonds"/>
    <property type="evidence" value="ECO:0007669"/>
    <property type="project" value="InterPro"/>
</dbReference>
<dbReference type="PANTHER" id="PTHR43135">
    <property type="entry name" value="ALPHA-D-RIBOSE 1-METHYLPHOSPHONATE 5-TRIPHOSPHATE DIPHOSPHATASE"/>
    <property type="match status" value="1"/>
</dbReference>
<dbReference type="EMBL" id="CAEZZK010000112">
    <property type="protein sequence ID" value="CAB4760805.1"/>
    <property type="molecule type" value="Genomic_DNA"/>
</dbReference>
<dbReference type="Gene3D" id="3.40.50.10910">
    <property type="entry name" value="Amidohydrolase"/>
    <property type="match status" value="1"/>
</dbReference>
<dbReference type="InterPro" id="IPR011059">
    <property type="entry name" value="Metal-dep_hydrolase_composite"/>
</dbReference>
<proteinExistence type="predicted"/>
<dbReference type="InterPro" id="IPR051781">
    <property type="entry name" value="Metallo-dep_Hydrolase"/>
</dbReference>
<name>A0A6J6UNR2_9ZZZZ</name>
<dbReference type="PANTHER" id="PTHR43135:SF3">
    <property type="entry name" value="ALPHA-D-RIBOSE 1-METHYLPHOSPHONATE 5-TRIPHOSPHATE DIPHOSPHATASE"/>
    <property type="match status" value="1"/>
</dbReference>
<protein>
    <submittedName>
        <fullName evidence="2">Unannotated protein</fullName>
    </submittedName>
</protein>
<feature type="domain" description="Amidohydrolase-related" evidence="1">
    <location>
        <begin position="55"/>
        <end position="386"/>
    </location>
</feature>
<dbReference type="Gene3D" id="3.30.110.90">
    <property type="entry name" value="Amidohydrolase"/>
    <property type="match status" value="1"/>
</dbReference>
<evidence type="ECO:0000259" key="1">
    <source>
        <dbReference type="Pfam" id="PF01979"/>
    </source>
</evidence>
<dbReference type="Gene3D" id="1.20.58.520">
    <property type="entry name" value="Amidohydrolase"/>
    <property type="match status" value="1"/>
</dbReference>
<dbReference type="InterPro" id="IPR006680">
    <property type="entry name" value="Amidohydro-rel"/>
</dbReference>